<accession>E6PET5</accession>
<gene>
    <name evidence="2" type="ORF">CARN1_0146</name>
</gene>
<dbReference type="SUPFAM" id="SSF101874">
    <property type="entry name" value="YceI-like"/>
    <property type="match status" value="1"/>
</dbReference>
<organism evidence="2">
    <name type="scientific">mine drainage metagenome</name>
    <dbReference type="NCBI Taxonomy" id="410659"/>
    <lineage>
        <taxon>unclassified sequences</taxon>
        <taxon>metagenomes</taxon>
        <taxon>ecological metagenomes</taxon>
    </lineage>
</organism>
<dbReference type="Gene3D" id="2.40.128.110">
    <property type="entry name" value="Lipid/polyisoprenoid-binding, YceI-like"/>
    <property type="match status" value="1"/>
</dbReference>
<sequence>MVTWVRGSSKNVEGEIEFDPRRPEELAVESTIDARACWTGGPTRDDHLRSADLLHCEAYPSIRFASTKVAKIGPTDFDVAGDLTIRSVTLPVLLAVRYLGTWQTPWWEDGVDKGPKERAGFTGTTSIDRYDFGVDWNGALPNGRIVVGRRIDIVLDVEGIRYNDLRVCLKNVKGTKACVHPLSAMMVSMTRFVSCGSRTWMQTAPASRAG</sequence>
<dbReference type="Pfam" id="PF04264">
    <property type="entry name" value="YceI"/>
    <property type="match status" value="1"/>
</dbReference>
<dbReference type="InterPro" id="IPR036761">
    <property type="entry name" value="TTHA0802/YceI-like_sf"/>
</dbReference>
<dbReference type="EMBL" id="CABL01000005">
    <property type="protein sequence ID" value="CBH74971.1"/>
    <property type="molecule type" value="Genomic_DNA"/>
</dbReference>
<proteinExistence type="predicted"/>
<comment type="caution">
    <text evidence="2">The sequence shown here is derived from an EMBL/GenBank/DDBJ whole genome shotgun (WGS) entry which is preliminary data.</text>
</comment>
<dbReference type="SMART" id="SM00867">
    <property type="entry name" value="YceI"/>
    <property type="match status" value="1"/>
</dbReference>
<dbReference type="PANTHER" id="PTHR34406">
    <property type="entry name" value="PROTEIN YCEI"/>
    <property type="match status" value="1"/>
</dbReference>
<dbReference type="PANTHER" id="PTHR34406:SF1">
    <property type="entry name" value="PROTEIN YCEI"/>
    <property type="match status" value="1"/>
</dbReference>
<feature type="domain" description="Lipid/polyisoprenoid-binding YceI-like" evidence="1">
    <location>
        <begin position="1"/>
        <end position="160"/>
    </location>
</feature>
<evidence type="ECO:0000259" key="1">
    <source>
        <dbReference type="SMART" id="SM00867"/>
    </source>
</evidence>
<reference evidence="2" key="1">
    <citation type="submission" date="2009-10" db="EMBL/GenBank/DDBJ databases">
        <title>Diversity of trophic interactions inside an arsenic-rich microbial ecosystem.</title>
        <authorList>
            <person name="Bertin P.N."/>
            <person name="Heinrich-Salmeron A."/>
            <person name="Pelletier E."/>
            <person name="Goulhen-Chollet F."/>
            <person name="Arsene-Ploetze F."/>
            <person name="Gallien S."/>
            <person name="Calteau A."/>
            <person name="Vallenet D."/>
            <person name="Casiot C."/>
            <person name="Chane-Woon-Ming B."/>
            <person name="Giloteaux L."/>
            <person name="Barakat M."/>
            <person name="Bonnefoy V."/>
            <person name="Bruneel O."/>
            <person name="Chandler M."/>
            <person name="Cleiss J."/>
            <person name="Duran R."/>
            <person name="Elbaz-Poulichet F."/>
            <person name="Fonknechten N."/>
            <person name="Lauga B."/>
            <person name="Mornico D."/>
            <person name="Ortet P."/>
            <person name="Schaeffer C."/>
            <person name="Siguier P."/>
            <person name="Alexander Thil Smith A."/>
            <person name="Van Dorsselaer A."/>
            <person name="Weissenbach J."/>
            <person name="Medigue C."/>
            <person name="Le Paslier D."/>
        </authorList>
    </citation>
    <scope>NUCLEOTIDE SEQUENCE</scope>
</reference>
<dbReference type="AlphaFoldDB" id="E6PET5"/>
<protein>
    <recommendedName>
        <fullName evidence="1">Lipid/polyisoprenoid-binding YceI-like domain-containing protein</fullName>
    </recommendedName>
</protein>
<name>E6PET5_9ZZZZ</name>
<evidence type="ECO:0000313" key="2">
    <source>
        <dbReference type="EMBL" id="CBH74971.1"/>
    </source>
</evidence>
<dbReference type="InterPro" id="IPR007372">
    <property type="entry name" value="Lipid/polyisoprenoid-bd_YceI"/>
</dbReference>